<organism evidence="1">
    <name type="scientific">uncultured Caudovirales phage</name>
    <dbReference type="NCBI Taxonomy" id="2100421"/>
    <lineage>
        <taxon>Viruses</taxon>
        <taxon>Duplodnaviria</taxon>
        <taxon>Heunggongvirae</taxon>
        <taxon>Uroviricota</taxon>
        <taxon>Caudoviricetes</taxon>
        <taxon>Peduoviridae</taxon>
        <taxon>Maltschvirus</taxon>
        <taxon>Maltschvirus maltsch</taxon>
    </lineage>
</organism>
<evidence type="ECO:0000313" key="1">
    <source>
        <dbReference type="EMBL" id="CAB4194617.1"/>
    </source>
</evidence>
<dbReference type="EMBL" id="LR797213">
    <property type="protein sequence ID" value="CAB4194617.1"/>
    <property type="molecule type" value="Genomic_DNA"/>
</dbReference>
<sequence length="54" mass="6126">MFYILAFTGAVAGALSLAKWSKLKSQPGAHHDRVLLDSNENKEWHDMISDFYSK</sequence>
<name>A0A6J5RK87_9CAUD</name>
<reference evidence="1" key="1">
    <citation type="submission" date="2020-05" db="EMBL/GenBank/DDBJ databases">
        <authorList>
            <person name="Chiriac C."/>
            <person name="Salcher M."/>
            <person name="Ghai R."/>
            <person name="Kavagutti S V."/>
        </authorList>
    </citation>
    <scope>NUCLEOTIDE SEQUENCE</scope>
</reference>
<proteinExistence type="predicted"/>
<gene>
    <name evidence="1" type="ORF">UFOVP1264_72</name>
</gene>
<protein>
    <submittedName>
        <fullName evidence="1">Uncharacterized protein</fullName>
    </submittedName>
</protein>
<accession>A0A6J5RK87</accession>